<dbReference type="OrthoDB" id="9810078at2"/>
<comment type="caution">
    <text evidence="1">The sequence shown here is derived from an EMBL/GenBank/DDBJ whole genome shotgun (WGS) entry which is preliminary data.</text>
</comment>
<organism evidence="1 2">
    <name type="scientific">Hallerella succinigenes</name>
    <dbReference type="NCBI Taxonomy" id="1896222"/>
    <lineage>
        <taxon>Bacteria</taxon>
        <taxon>Pseudomonadati</taxon>
        <taxon>Fibrobacterota</taxon>
        <taxon>Fibrobacteria</taxon>
        <taxon>Fibrobacterales</taxon>
        <taxon>Fibrobacteraceae</taxon>
        <taxon>Hallerella</taxon>
    </lineage>
</organism>
<dbReference type="Proteomes" id="UP000231134">
    <property type="component" value="Unassembled WGS sequence"/>
</dbReference>
<dbReference type="RefSeq" id="WP_100425556.1">
    <property type="nucleotide sequence ID" value="NZ_JAQXKX010000001.1"/>
</dbReference>
<dbReference type="EMBL" id="PGEX01000001">
    <property type="protein sequence ID" value="PJJ41603.1"/>
    <property type="molecule type" value="Genomic_DNA"/>
</dbReference>
<reference evidence="1 2" key="1">
    <citation type="submission" date="2017-11" db="EMBL/GenBank/DDBJ databases">
        <title>Animal gut microbial communities from fecal samples from Wisconsin, USA.</title>
        <authorList>
            <person name="Neumann A."/>
        </authorList>
    </citation>
    <scope>NUCLEOTIDE SEQUENCE [LARGE SCALE GENOMIC DNA]</scope>
    <source>
        <strain evidence="1 2">UWS3</strain>
    </source>
</reference>
<evidence type="ECO:0000313" key="2">
    <source>
        <dbReference type="Proteomes" id="UP000231134"/>
    </source>
</evidence>
<accession>A0A2M9A7J5</accession>
<gene>
    <name evidence="1" type="ORF">BGX16_1588</name>
</gene>
<keyword evidence="2" id="KW-1185">Reference proteome</keyword>
<dbReference type="AlphaFoldDB" id="A0A2M9A7J5"/>
<name>A0A2M9A7J5_9BACT</name>
<sequence length="168" mass="17871">MDLHFKLKDYFSEIPNSGLSPLDNPDEKIKRMTETAALKAAVVSATLSAPGGVVGLISTLPDLAAIWRIQAQLVADIAAVYGKLGYLTKQSLVWCLCKQSVFQVGRDVAVRAGTHLLLKKSPLKALTRALPVIGAVSSGAYAAYDTYGVAKVAKAYFSSIESGEISQI</sequence>
<protein>
    <submittedName>
        <fullName evidence="1">Uncharacterized protein DUF697</fullName>
    </submittedName>
</protein>
<proteinExistence type="predicted"/>
<evidence type="ECO:0000313" key="1">
    <source>
        <dbReference type="EMBL" id="PJJ41603.1"/>
    </source>
</evidence>